<keyword evidence="1" id="KW-0812">Transmembrane</keyword>
<dbReference type="AlphaFoldDB" id="A0A1M5QT09"/>
<evidence type="ECO:0000313" key="2">
    <source>
        <dbReference type="EMBL" id="SHH17264.1"/>
    </source>
</evidence>
<dbReference type="Proteomes" id="UP000184212">
    <property type="component" value="Unassembled WGS sequence"/>
</dbReference>
<keyword evidence="1" id="KW-1133">Transmembrane helix</keyword>
<evidence type="ECO:0000256" key="1">
    <source>
        <dbReference type="SAM" id="Phobius"/>
    </source>
</evidence>
<protein>
    <submittedName>
        <fullName evidence="2">Predicted membrane protein</fullName>
    </submittedName>
</protein>
<organism evidence="2 3">
    <name type="scientific">Chryseolinea serpens</name>
    <dbReference type="NCBI Taxonomy" id="947013"/>
    <lineage>
        <taxon>Bacteria</taxon>
        <taxon>Pseudomonadati</taxon>
        <taxon>Bacteroidota</taxon>
        <taxon>Cytophagia</taxon>
        <taxon>Cytophagales</taxon>
        <taxon>Fulvivirgaceae</taxon>
        <taxon>Chryseolinea</taxon>
    </lineage>
</organism>
<dbReference type="EMBL" id="FQWQ01000002">
    <property type="protein sequence ID" value="SHH17264.1"/>
    <property type="molecule type" value="Genomic_DNA"/>
</dbReference>
<keyword evidence="3" id="KW-1185">Reference proteome</keyword>
<proteinExistence type="predicted"/>
<name>A0A1M5QT09_9BACT</name>
<accession>A0A1M5QT09</accession>
<dbReference type="OrthoDB" id="671232at2"/>
<gene>
    <name evidence="2" type="ORF">SAMN04488109_2999</name>
</gene>
<feature type="transmembrane region" description="Helical" evidence="1">
    <location>
        <begin position="56"/>
        <end position="78"/>
    </location>
</feature>
<feature type="transmembrane region" description="Helical" evidence="1">
    <location>
        <begin position="12"/>
        <end position="35"/>
    </location>
</feature>
<sequence>MNMQTVYQILKVLHIYGFITAIGITMANLIAYRQFWRQYATDRTQGITTFQVIQKLQIAGGLGMLAVFLAGIGMLTIHGAFASLLWFQIKLGLIVLIFINGFTLGRTSATGLKTIIEQKQPIPNETEFTMAIQRRMQRFLTIQIFLFSTIVFLSVFRFT</sequence>
<keyword evidence="1" id="KW-0472">Membrane</keyword>
<dbReference type="STRING" id="947013.SAMN04488109_2999"/>
<reference evidence="2 3" key="1">
    <citation type="submission" date="2016-11" db="EMBL/GenBank/DDBJ databases">
        <authorList>
            <person name="Jaros S."/>
            <person name="Januszkiewicz K."/>
            <person name="Wedrychowicz H."/>
        </authorList>
    </citation>
    <scope>NUCLEOTIDE SEQUENCE [LARGE SCALE GENOMIC DNA]</scope>
    <source>
        <strain evidence="2 3">DSM 24574</strain>
    </source>
</reference>
<feature type="transmembrane region" description="Helical" evidence="1">
    <location>
        <begin position="139"/>
        <end position="158"/>
    </location>
</feature>
<feature type="transmembrane region" description="Helical" evidence="1">
    <location>
        <begin position="84"/>
        <end position="104"/>
    </location>
</feature>
<evidence type="ECO:0000313" key="3">
    <source>
        <dbReference type="Proteomes" id="UP000184212"/>
    </source>
</evidence>